<evidence type="ECO:0000256" key="1">
    <source>
        <dbReference type="SAM" id="MobiDB-lite"/>
    </source>
</evidence>
<reference evidence="2 3" key="1">
    <citation type="submission" date="2023-11" db="EMBL/GenBank/DDBJ databases">
        <title>Paucibacter sp. nov., isolated from fresh soil in Korea.</title>
        <authorList>
            <person name="Le N.T.T."/>
        </authorList>
    </citation>
    <scope>NUCLEOTIDE SEQUENCE [LARGE SCALE GENOMIC DNA]</scope>
    <source>
        <strain evidence="2 3">R3-3</strain>
    </source>
</reference>
<feature type="compositionally biased region" description="Basic residues" evidence="1">
    <location>
        <begin position="114"/>
        <end position="125"/>
    </location>
</feature>
<accession>A0ABU5DDP9</accession>
<keyword evidence="3" id="KW-1185">Reference proteome</keyword>
<dbReference type="RefSeq" id="WP_320421157.1">
    <property type="nucleotide sequence ID" value="NZ_JAXCLA010000001.1"/>
</dbReference>
<protein>
    <submittedName>
        <fullName evidence="2">Uncharacterized protein</fullName>
    </submittedName>
</protein>
<organism evidence="2 3">
    <name type="scientific">Roseateles agri</name>
    <dbReference type="NCBI Taxonomy" id="3098619"/>
    <lineage>
        <taxon>Bacteria</taxon>
        <taxon>Pseudomonadati</taxon>
        <taxon>Pseudomonadota</taxon>
        <taxon>Betaproteobacteria</taxon>
        <taxon>Burkholderiales</taxon>
        <taxon>Sphaerotilaceae</taxon>
        <taxon>Roseateles</taxon>
    </lineage>
</organism>
<sequence>MRVATGLETVGLKQARAGGHEAHIGGLPVGIAYGRAHGVADEAAAAGQLAHVRIYLAHWRLGRLQEAEQAFGRVVALGIAISGLGVKLLFNPGRPTSGPIPRSAAPMRSGCARSHGRPRRPGSAC</sequence>
<dbReference type="Proteomes" id="UP001285263">
    <property type="component" value="Unassembled WGS sequence"/>
</dbReference>
<proteinExistence type="predicted"/>
<dbReference type="EMBL" id="JAXCLA010000001">
    <property type="protein sequence ID" value="MDY0743292.1"/>
    <property type="molecule type" value="Genomic_DNA"/>
</dbReference>
<evidence type="ECO:0000313" key="2">
    <source>
        <dbReference type="EMBL" id="MDY0743292.1"/>
    </source>
</evidence>
<comment type="caution">
    <text evidence="2">The sequence shown here is derived from an EMBL/GenBank/DDBJ whole genome shotgun (WGS) entry which is preliminary data.</text>
</comment>
<evidence type="ECO:0000313" key="3">
    <source>
        <dbReference type="Proteomes" id="UP001285263"/>
    </source>
</evidence>
<gene>
    <name evidence="2" type="ORF">SNE35_02185</name>
</gene>
<feature type="region of interest" description="Disordered" evidence="1">
    <location>
        <begin position="95"/>
        <end position="125"/>
    </location>
</feature>
<name>A0ABU5DDP9_9BURK</name>